<reference evidence="9 10" key="1">
    <citation type="submission" date="2016-12" db="EMBL/GenBank/DDBJ databases">
        <title>The genomes of Aspergillus section Nigri reveals drivers in fungal speciation.</title>
        <authorList>
            <consortium name="DOE Joint Genome Institute"/>
            <person name="Vesth T.C."/>
            <person name="Nybo J."/>
            <person name="Theobald S."/>
            <person name="Brandl J."/>
            <person name="Frisvad J.C."/>
            <person name="Nielsen K.F."/>
            <person name="Lyhne E.K."/>
            <person name="Kogle M.E."/>
            <person name="Kuo A."/>
            <person name="Riley R."/>
            <person name="Clum A."/>
            <person name="Nolan M."/>
            <person name="Lipzen A."/>
            <person name="Salamov A."/>
            <person name="Henrissat B."/>
            <person name="Wiebenga A."/>
            <person name="De Vries R.P."/>
            <person name="Grigoriev I.V."/>
            <person name="Mortensen U.H."/>
            <person name="Andersen M.R."/>
            <person name="Baker S.E."/>
        </authorList>
    </citation>
    <scope>NUCLEOTIDE SEQUENCE [LARGE SCALE GENOMIC DNA]</scope>
    <source>
        <strain evidence="9 10">CBS 121591</strain>
    </source>
</reference>
<evidence type="ECO:0000313" key="10">
    <source>
        <dbReference type="Proteomes" id="UP000248340"/>
    </source>
</evidence>
<feature type="transmembrane region" description="Helical" evidence="8">
    <location>
        <begin position="12"/>
        <end position="32"/>
    </location>
</feature>
<dbReference type="VEuPathDB" id="FungiDB:BO82DRAFT_402008"/>
<dbReference type="InterPro" id="IPR036396">
    <property type="entry name" value="Cyt_P450_sf"/>
</dbReference>
<dbReference type="AlphaFoldDB" id="A0A319DRE6"/>
<dbReference type="GO" id="GO:0005506">
    <property type="term" value="F:iron ion binding"/>
    <property type="evidence" value="ECO:0007669"/>
    <property type="project" value="InterPro"/>
</dbReference>
<evidence type="ECO:0000256" key="4">
    <source>
        <dbReference type="ARBA" id="ARBA00022723"/>
    </source>
</evidence>
<dbReference type="RefSeq" id="XP_025491982.1">
    <property type="nucleotide sequence ID" value="XM_025639294.1"/>
</dbReference>
<proteinExistence type="inferred from homology"/>
<dbReference type="PANTHER" id="PTHR24305:SF210">
    <property type="entry name" value="CYTOCHROME P450 MONOOXYGENASE ASQL-RELATED"/>
    <property type="match status" value="1"/>
</dbReference>
<evidence type="ECO:0008006" key="11">
    <source>
        <dbReference type="Google" id="ProtNLM"/>
    </source>
</evidence>
<organism evidence="9 10">
    <name type="scientific">Aspergillus uvarum CBS 121591</name>
    <dbReference type="NCBI Taxonomy" id="1448315"/>
    <lineage>
        <taxon>Eukaryota</taxon>
        <taxon>Fungi</taxon>
        <taxon>Dikarya</taxon>
        <taxon>Ascomycota</taxon>
        <taxon>Pezizomycotina</taxon>
        <taxon>Eurotiomycetes</taxon>
        <taxon>Eurotiomycetidae</taxon>
        <taxon>Eurotiales</taxon>
        <taxon>Aspergillaceae</taxon>
        <taxon>Aspergillus</taxon>
        <taxon>Aspergillus subgen. Circumdati</taxon>
    </lineage>
</organism>
<evidence type="ECO:0000256" key="3">
    <source>
        <dbReference type="ARBA" id="ARBA00022617"/>
    </source>
</evidence>
<keyword evidence="6" id="KW-0408">Iron</keyword>
<dbReference type="SUPFAM" id="SSF48264">
    <property type="entry name" value="Cytochrome P450"/>
    <property type="match status" value="1"/>
</dbReference>
<keyword evidence="10" id="KW-1185">Reference proteome</keyword>
<dbReference type="EMBL" id="KZ821699">
    <property type="protein sequence ID" value="PYH81782.1"/>
    <property type="molecule type" value="Genomic_DNA"/>
</dbReference>
<dbReference type="InterPro" id="IPR001128">
    <property type="entry name" value="Cyt_P450"/>
</dbReference>
<accession>A0A319DRE6</accession>
<dbReference type="GO" id="GO:0016705">
    <property type="term" value="F:oxidoreductase activity, acting on paired donors, with incorporation or reduction of molecular oxygen"/>
    <property type="evidence" value="ECO:0007669"/>
    <property type="project" value="InterPro"/>
</dbReference>
<dbReference type="Proteomes" id="UP000248340">
    <property type="component" value="Unassembled WGS sequence"/>
</dbReference>
<comment type="similarity">
    <text evidence="2">Belongs to the cytochrome P450 family.</text>
</comment>
<gene>
    <name evidence="9" type="ORF">BO82DRAFT_402008</name>
</gene>
<dbReference type="STRING" id="1448315.A0A319DRE6"/>
<evidence type="ECO:0000256" key="6">
    <source>
        <dbReference type="ARBA" id="ARBA00023004"/>
    </source>
</evidence>
<comment type="cofactor">
    <cofactor evidence="1">
        <name>heme</name>
        <dbReference type="ChEBI" id="CHEBI:30413"/>
    </cofactor>
</comment>
<evidence type="ECO:0000256" key="7">
    <source>
        <dbReference type="ARBA" id="ARBA00023033"/>
    </source>
</evidence>
<evidence type="ECO:0000256" key="2">
    <source>
        <dbReference type="ARBA" id="ARBA00010617"/>
    </source>
</evidence>
<keyword evidence="4" id="KW-0479">Metal-binding</keyword>
<dbReference type="PANTHER" id="PTHR24305">
    <property type="entry name" value="CYTOCHROME P450"/>
    <property type="match status" value="1"/>
</dbReference>
<dbReference type="GeneID" id="37142036"/>
<dbReference type="OrthoDB" id="1470350at2759"/>
<keyword evidence="8" id="KW-1133">Transmembrane helix</keyword>
<dbReference type="Pfam" id="PF00067">
    <property type="entry name" value="p450"/>
    <property type="match status" value="1"/>
</dbReference>
<keyword evidence="3" id="KW-0349">Heme</keyword>
<keyword evidence="8" id="KW-0812">Transmembrane</keyword>
<dbReference type="GO" id="GO:0020037">
    <property type="term" value="F:heme binding"/>
    <property type="evidence" value="ECO:0007669"/>
    <property type="project" value="InterPro"/>
</dbReference>
<name>A0A319DRE6_9EURO</name>
<evidence type="ECO:0000256" key="5">
    <source>
        <dbReference type="ARBA" id="ARBA00023002"/>
    </source>
</evidence>
<protein>
    <recommendedName>
        <fullName evidence="11">Cytochrome P450</fullName>
    </recommendedName>
</protein>
<dbReference type="Gene3D" id="1.10.630.10">
    <property type="entry name" value="Cytochrome P450"/>
    <property type="match status" value="1"/>
</dbReference>
<evidence type="ECO:0000256" key="8">
    <source>
        <dbReference type="SAM" id="Phobius"/>
    </source>
</evidence>
<evidence type="ECO:0000256" key="1">
    <source>
        <dbReference type="ARBA" id="ARBA00001971"/>
    </source>
</evidence>
<dbReference type="GO" id="GO:0004497">
    <property type="term" value="F:monooxygenase activity"/>
    <property type="evidence" value="ECO:0007669"/>
    <property type="project" value="UniProtKB-KW"/>
</dbReference>
<keyword evidence="7" id="KW-0503">Monooxygenase</keyword>
<keyword evidence="5" id="KW-0560">Oxidoreductase</keyword>
<evidence type="ECO:0000313" key="9">
    <source>
        <dbReference type="EMBL" id="PYH81782.1"/>
    </source>
</evidence>
<keyword evidence="8" id="KW-0472">Membrane</keyword>
<dbReference type="InterPro" id="IPR050121">
    <property type="entry name" value="Cytochrome_P450_monoxygenase"/>
</dbReference>
<sequence length="205" mass="22969">MGAANDFAHRAMGTILASWLWLYAVAILILALRDRHGPIVRTDPYPVSFNTAQGFKEVYGSQPGVAQFPRDLKTYGPMIPTRDSVWGPISNEAHRRQWRLLAHAFSDRALREQEPRVSSFIDLSISRLRDLAHQSTDIDIRAWLEFAAFDITGDLMFAETFGCLQDGQPHPWMEFIFNSVKGSAILSAIHQSPALAMLQEACTPA</sequence>